<dbReference type="Proteomes" id="UP001234297">
    <property type="component" value="Chromosome 1"/>
</dbReference>
<gene>
    <name evidence="1" type="ORF">MRB53_000749</name>
</gene>
<name>A0ACC2MPQ2_PERAE</name>
<proteinExistence type="predicted"/>
<dbReference type="EMBL" id="CM056809">
    <property type="protein sequence ID" value="KAJ8647726.1"/>
    <property type="molecule type" value="Genomic_DNA"/>
</dbReference>
<comment type="caution">
    <text evidence="1">The sequence shown here is derived from an EMBL/GenBank/DDBJ whole genome shotgun (WGS) entry which is preliminary data.</text>
</comment>
<protein>
    <submittedName>
        <fullName evidence="1">Uncharacterized protein</fullName>
    </submittedName>
</protein>
<organism evidence="1 2">
    <name type="scientific">Persea americana</name>
    <name type="common">Avocado</name>
    <dbReference type="NCBI Taxonomy" id="3435"/>
    <lineage>
        <taxon>Eukaryota</taxon>
        <taxon>Viridiplantae</taxon>
        <taxon>Streptophyta</taxon>
        <taxon>Embryophyta</taxon>
        <taxon>Tracheophyta</taxon>
        <taxon>Spermatophyta</taxon>
        <taxon>Magnoliopsida</taxon>
        <taxon>Magnoliidae</taxon>
        <taxon>Laurales</taxon>
        <taxon>Lauraceae</taxon>
        <taxon>Persea</taxon>
    </lineage>
</organism>
<keyword evidence="2" id="KW-1185">Reference proteome</keyword>
<evidence type="ECO:0000313" key="1">
    <source>
        <dbReference type="EMBL" id="KAJ8647726.1"/>
    </source>
</evidence>
<reference evidence="1 2" key="1">
    <citation type="journal article" date="2022" name="Hortic Res">
        <title>A haplotype resolved chromosomal level avocado genome allows analysis of novel avocado genes.</title>
        <authorList>
            <person name="Nath O."/>
            <person name="Fletcher S.J."/>
            <person name="Hayward A."/>
            <person name="Shaw L.M."/>
            <person name="Masouleh A.K."/>
            <person name="Furtado A."/>
            <person name="Henry R.J."/>
            <person name="Mitter N."/>
        </authorList>
    </citation>
    <scope>NUCLEOTIDE SEQUENCE [LARGE SCALE GENOMIC DNA]</scope>
    <source>
        <strain evidence="2">cv. Hass</strain>
    </source>
</reference>
<sequence length="388" mass="45674">MTCLKRLDLVNTRQLKRVQWEKIKWLPQVLNWDQCGCGYGNFEEGKGWLSRKTQLTSINEGGDAFPLISVSNASVFKSLEDSSPLWKNCFTQFYIRISPCARQQQQQQQINKVVAPDYASKGRFLYRRVYDRMKEKHATAPVCFRRYLDMDGVKSLNRIGRTGVKAIARQTELLWLQDNDFLTSLTDLDLEDSEIVEECRIERCHTMHNIFDESEEKDIRGLRRLWVSELLKLKTVYDGCGDFLSLQHLYLWWCPNLTGLFYYPYFPSLETLEIRYCPRLECIYKREGTQGERAFPRLRTLCLWDLRKLEIVYDGYLPALKKLKVGRCPKLQKLPILPPPTSNKGDPIEIQGESKWCENIKWAQEESGRTGRPINFKKVQSPRWFYNH</sequence>
<accession>A0ACC2MPQ2</accession>
<evidence type="ECO:0000313" key="2">
    <source>
        <dbReference type="Proteomes" id="UP001234297"/>
    </source>
</evidence>